<feature type="region of interest" description="Disordered" evidence="1">
    <location>
        <begin position="35"/>
        <end position="65"/>
    </location>
</feature>
<evidence type="ECO:0008006" key="4">
    <source>
        <dbReference type="Google" id="ProtNLM"/>
    </source>
</evidence>
<gene>
    <name evidence="2" type="ORF">O181_000652</name>
</gene>
<dbReference type="OrthoDB" id="3054497at2759"/>
<dbReference type="AlphaFoldDB" id="A0A9Q3B9A8"/>
<name>A0A9Q3B9A8_9BASI</name>
<evidence type="ECO:0000313" key="2">
    <source>
        <dbReference type="EMBL" id="MBW0460937.1"/>
    </source>
</evidence>
<evidence type="ECO:0000313" key="3">
    <source>
        <dbReference type="Proteomes" id="UP000765509"/>
    </source>
</evidence>
<dbReference type="EMBL" id="AVOT02000079">
    <property type="protein sequence ID" value="MBW0460937.1"/>
    <property type="molecule type" value="Genomic_DNA"/>
</dbReference>
<dbReference type="Proteomes" id="UP000765509">
    <property type="component" value="Unassembled WGS sequence"/>
</dbReference>
<protein>
    <recommendedName>
        <fullName evidence="4">Reverse transcriptase Ty1/copia-type domain-containing protein</fullName>
    </recommendedName>
</protein>
<accession>A0A9Q3B9A8</accession>
<organism evidence="2 3">
    <name type="scientific">Austropuccinia psidii MF-1</name>
    <dbReference type="NCBI Taxonomy" id="1389203"/>
    <lineage>
        <taxon>Eukaryota</taxon>
        <taxon>Fungi</taxon>
        <taxon>Dikarya</taxon>
        <taxon>Basidiomycota</taxon>
        <taxon>Pucciniomycotina</taxon>
        <taxon>Pucciniomycetes</taxon>
        <taxon>Pucciniales</taxon>
        <taxon>Sphaerophragmiaceae</taxon>
        <taxon>Austropuccinia</taxon>
    </lineage>
</organism>
<evidence type="ECO:0000256" key="1">
    <source>
        <dbReference type="SAM" id="MobiDB-lite"/>
    </source>
</evidence>
<reference evidence="2" key="1">
    <citation type="submission" date="2021-03" db="EMBL/GenBank/DDBJ databases">
        <title>Draft genome sequence of rust myrtle Austropuccinia psidii MF-1, a brazilian biotype.</title>
        <authorList>
            <person name="Quecine M.C."/>
            <person name="Pachon D.M.R."/>
            <person name="Bonatelli M.L."/>
            <person name="Correr F.H."/>
            <person name="Franceschini L.M."/>
            <person name="Leite T.F."/>
            <person name="Margarido G.R.A."/>
            <person name="Almeida C.A."/>
            <person name="Ferrarezi J.A."/>
            <person name="Labate C.A."/>
        </authorList>
    </citation>
    <scope>NUCLEOTIDE SEQUENCE</scope>
    <source>
        <strain evidence="2">MF-1</strain>
    </source>
</reference>
<comment type="caution">
    <text evidence="2">The sequence shown here is derived from an EMBL/GenBank/DDBJ whole genome shotgun (WGS) entry which is preliminary data.</text>
</comment>
<sequence length="198" mass="23522">MLGYENHSFPYRILRVSDKWVIINRNVKLYENAFPDLTPLPTQKPPNAQNLPYHHSSVNENSSDESDDFSLLEEELHDKLEEQPTQRIRVIGPRHPTLITRDISSKNILPYRRRAHKEIKLKIQKSYQEAINSLKCKKWKEEISKELDKMIKLKVWKIRDHPITSTWVFKVKKDDQQQITKEKERLCAQGFHQIQGLD</sequence>
<proteinExistence type="predicted"/>
<keyword evidence="3" id="KW-1185">Reference proteome</keyword>